<sequence>MTTARGTIGYIAPEVFSRNFRNVSYKSDIYSFGMLLLEMVGGKKNFEVMVNSTNPIYFPEWIYNCLDSGEELRIRIQDEGDAKIAKKLAIVRLWCIQWYPVDRDIL</sequence>
<evidence type="ECO:0000313" key="2">
    <source>
        <dbReference type="Proteomes" id="UP001062846"/>
    </source>
</evidence>
<comment type="caution">
    <text evidence="1">The sequence shown here is derived from an EMBL/GenBank/DDBJ whole genome shotgun (WGS) entry which is preliminary data.</text>
</comment>
<dbReference type="Proteomes" id="UP001062846">
    <property type="component" value="Chromosome 3"/>
</dbReference>
<gene>
    <name evidence="1" type="ORF">RHMOL_Rhmol03G0229100</name>
</gene>
<name>A0ACC0PKJ2_RHOML</name>
<keyword evidence="2" id="KW-1185">Reference proteome</keyword>
<accession>A0ACC0PKJ2</accession>
<protein>
    <submittedName>
        <fullName evidence="1">Uncharacterized protein</fullName>
    </submittedName>
</protein>
<evidence type="ECO:0000313" key="1">
    <source>
        <dbReference type="EMBL" id="KAI8565028.1"/>
    </source>
</evidence>
<dbReference type="EMBL" id="CM046390">
    <property type="protein sequence ID" value="KAI8565028.1"/>
    <property type="molecule type" value="Genomic_DNA"/>
</dbReference>
<proteinExistence type="predicted"/>
<reference evidence="1" key="1">
    <citation type="submission" date="2022-02" db="EMBL/GenBank/DDBJ databases">
        <title>Plant Genome Project.</title>
        <authorList>
            <person name="Zhang R.-G."/>
        </authorList>
    </citation>
    <scope>NUCLEOTIDE SEQUENCE</scope>
    <source>
        <strain evidence="1">AT1</strain>
    </source>
</reference>
<organism evidence="1 2">
    <name type="scientific">Rhododendron molle</name>
    <name type="common">Chinese azalea</name>
    <name type="synonym">Azalea mollis</name>
    <dbReference type="NCBI Taxonomy" id="49168"/>
    <lineage>
        <taxon>Eukaryota</taxon>
        <taxon>Viridiplantae</taxon>
        <taxon>Streptophyta</taxon>
        <taxon>Embryophyta</taxon>
        <taxon>Tracheophyta</taxon>
        <taxon>Spermatophyta</taxon>
        <taxon>Magnoliopsida</taxon>
        <taxon>eudicotyledons</taxon>
        <taxon>Gunneridae</taxon>
        <taxon>Pentapetalae</taxon>
        <taxon>asterids</taxon>
        <taxon>Ericales</taxon>
        <taxon>Ericaceae</taxon>
        <taxon>Ericoideae</taxon>
        <taxon>Rhodoreae</taxon>
        <taxon>Rhododendron</taxon>
    </lineage>
</organism>